<comment type="caution">
    <text evidence="1">The sequence shown here is derived from an EMBL/GenBank/DDBJ whole genome shotgun (WGS) entry which is preliminary data.</text>
</comment>
<dbReference type="PANTHER" id="PTHR34365">
    <property type="entry name" value="ENOLASE (DUF1399)"/>
    <property type="match status" value="1"/>
</dbReference>
<keyword evidence="2" id="KW-1185">Reference proteome</keyword>
<sequence>MGLLEAFSLMKAKVLRSKRLTRSLGLSKHFALALTNSDKRHQLSRAKWDTFVSLAVIRFKKWWDVFPEILRETNEGKAKPEMTLKTLPPLDVLMIWITQLFSPDNYRNMCQDSIKEWEVSSMEFPWDLLHAIIDPYDSTYHLSPEAQDYFHQKTGHPADLYAHLTDVKEHDRLSRTYLQRFALSQLPKAKKFNTRELDARPSDFSQLMRDYAMWNFAIKTLKPVVQSQEAFWEKMGQSGWLRGPCPAFTLTRAISRYNQFLQLRKIHPNSGELLPTPLIELAWRTHQCSPTRYAFATQEIAGRFINYDEGMAKYAAMTGGFAKAEKLYKAEFGQDYDPCMCWNCEAELAEKQAVDSNDEENSRRAEARVTRALEVERARKAGKIVCV</sequence>
<name>A0ABR3TG08_9PEZI</name>
<dbReference type="PANTHER" id="PTHR34365:SF7">
    <property type="entry name" value="GLYCINE-RICH DOMAIN-CONTAINING PROTEIN 1"/>
    <property type="match status" value="1"/>
</dbReference>
<reference evidence="1 2" key="1">
    <citation type="submission" date="2024-02" db="EMBL/GenBank/DDBJ databases">
        <title>De novo assembly and annotation of 12 fungi associated with fruit tree decline syndrome in Ontario, Canada.</title>
        <authorList>
            <person name="Sulman M."/>
            <person name="Ellouze W."/>
            <person name="Ilyukhin E."/>
        </authorList>
    </citation>
    <scope>NUCLEOTIDE SEQUENCE [LARGE SCALE GENOMIC DNA]</scope>
    <source>
        <strain evidence="1 2">M1-105</strain>
    </source>
</reference>
<protein>
    <submittedName>
        <fullName evidence="1">Uncharacterized protein</fullName>
    </submittedName>
</protein>
<dbReference type="Proteomes" id="UP001521116">
    <property type="component" value="Unassembled WGS sequence"/>
</dbReference>
<proteinExistence type="predicted"/>
<evidence type="ECO:0000313" key="2">
    <source>
        <dbReference type="Proteomes" id="UP001521116"/>
    </source>
</evidence>
<accession>A0ABR3TG08</accession>
<dbReference type="EMBL" id="JAJVDC020000001">
    <property type="protein sequence ID" value="KAL1638417.1"/>
    <property type="molecule type" value="Genomic_DNA"/>
</dbReference>
<evidence type="ECO:0000313" key="1">
    <source>
        <dbReference type="EMBL" id="KAL1638417.1"/>
    </source>
</evidence>
<dbReference type="InterPro" id="IPR009836">
    <property type="entry name" value="GRDP-like"/>
</dbReference>
<organism evidence="1 2">
    <name type="scientific">Neofusicoccum ribis</name>
    <dbReference type="NCBI Taxonomy" id="45134"/>
    <lineage>
        <taxon>Eukaryota</taxon>
        <taxon>Fungi</taxon>
        <taxon>Dikarya</taxon>
        <taxon>Ascomycota</taxon>
        <taxon>Pezizomycotina</taxon>
        <taxon>Dothideomycetes</taxon>
        <taxon>Dothideomycetes incertae sedis</taxon>
        <taxon>Botryosphaeriales</taxon>
        <taxon>Botryosphaeriaceae</taxon>
        <taxon>Neofusicoccum</taxon>
    </lineage>
</organism>
<gene>
    <name evidence="1" type="ORF">SLS56_000226</name>
</gene>
<dbReference type="Pfam" id="PF07173">
    <property type="entry name" value="GRDP-like"/>
    <property type="match status" value="1"/>
</dbReference>